<protein>
    <recommendedName>
        <fullName evidence="3">DUF4926 domain-containing protein</fullName>
    </recommendedName>
</protein>
<organism evidence="1 2">
    <name type="scientific">Dethiosulfovibrio marinus</name>
    <dbReference type="NCBI Taxonomy" id="133532"/>
    <lineage>
        <taxon>Bacteria</taxon>
        <taxon>Thermotogati</taxon>
        <taxon>Synergistota</taxon>
        <taxon>Synergistia</taxon>
        <taxon>Synergistales</taxon>
        <taxon>Dethiosulfovibrionaceae</taxon>
        <taxon>Dethiosulfovibrio</taxon>
    </lineage>
</organism>
<evidence type="ECO:0008006" key="3">
    <source>
        <dbReference type="Google" id="ProtNLM"/>
    </source>
</evidence>
<dbReference type="RefSeq" id="WP_236098985.1">
    <property type="nucleotide sequence ID" value="NZ_JAKGUD010000004.1"/>
</dbReference>
<dbReference type="Proteomes" id="UP001200430">
    <property type="component" value="Unassembled WGS sequence"/>
</dbReference>
<gene>
    <name evidence="1" type="ORF">L2W38_05320</name>
</gene>
<reference evidence="1 2" key="1">
    <citation type="submission" date="2022-01" db="EMBL/GenBank/DDBJ databases">
        <title>Dethiosulfovibrio faecalis sp. nov., a novel proteolytic, non-sulfur-reducing bacterium isolated from a marine aquaculture solid waste bioreactor.</title>
        <authorList>
            <person name="Grabowski S."/>
            <person name="Apolinario E."/>
            <person name="Schneider N."/>
            <person name="Marshall C.W."/>
            <person name="Sowers K.R."/>
        </authorList>
    </citation>
    <scope>NUCLEOTIDE SEQUENCE [LARGE SCALE GENOMIC DNA]</scope>
    <source>
        <strain evidence="1 2">DSM 12537</strain>
    </source>
</reference>
<keyword evidence="2" id="KW-1185">Reference proteome</keyword>
<name>A0ABS9ENX6_9BACT</name>
<accession>A0ABS9ENX6</accession>
<dbReference type="EMBL" id="JAKGUD010000004">
    <property type="protein sequence ID" value="MCF4142226.1"/>
    <property type="molecule type" value="Genomic_DNA"/>
</dbReference>
<evidence type="ECO:0000313" key="2">
    <source>
        <dbReference type="Proteomes" id="UP001200430"/>
    </source>
</evidence>
<comment type="caution">
    <text evidence="1">The sequence shown here is derived from an EMBL/GenBank/DDBJ whole genome shotgun (WGS) entry which is preliminary data.</text>
</comment>
<proteinExistence type="predicted"/>
<sequence>MYAKIDELDMVKLRDGTEGTVVHVGSGGSFYTVEVESSDGDWELFDVLIDKIESVIWKNLDSDVPLHGSSLKYALSDTSFSLKGTLVDGCDQIALAS</sequence>
<evidence type="ECO:0000313" key="1">
    <source>
        <dbReference type="EMBL" id="MCF4142226.1"/>
    </source>
</evidence>